<accession>A0A3A1TUE5</accession>
<comment type="caution">
    <text evidence="1">The sequence shown here is derived from an EMBL/GenBank/DDBJ whole genome shotgun (WGS) entry which is preliminary data.</text>
</comment>
<dbReference type="EMBL" id="QXTG01000002">
    <property type="protein sequence ID" value="RIX27842.1"/>
    <property type="molecule type" value="Genomic_DNA"/>
</dbReference>
<evidence type="ECO:0000313" key="1">
    <source>
        <dbReference type="EMBL" id="RIX27842.1"/>
    </source>
</evidence>
<organism evidence="1 2">
    <name type="scientific">Amnibacterium setariae</name>
    <dbReference type="NCBI Taxonomy" id="2306585"/>
    <lineage>
        <taxon>Bacteria</taxon>
        <taxon>Bacillati</taxon>
        <taxon>Actinomycetota</taxon>
        <taxon>Actinomycetes</taxon>
        <taxon>Micrococcales</taxon>
        <taxon>Microbacteriaceae</taxon>
        <taxon>Amnibacterium</taxon>
    </lineage>
</organism>
<dbReference type="AlphaFoldDB" id="A0A3A1TUE5"/>
<keyword evidence="2" id="KW-1185">Reference proteome</keyword>
<evidence type="ECO:0000313" key="2">
    <source>
        <dbReference type="Proteomes" id="UP000265742"/>
    </source>
</evidence>
<reference evidence="2" key="1">
    <citation type="submission" date="2018-09" db="EMBL/GenBank/DDBJ databases">
        <authorList>
            <person name="Kim I."/>
        </authorList>
    </citation>
    <scope>NUCLEOTIDE SEQUENCE [LARGE SCALE GENOMIC DNA]</scope>
    <source>
        <strain evidence="2">DD4a</strain>
    </source>
</reference>
<gene>
    <name evidence="1" type="ORF">D1781_09925</name>
</gene>
<proteinExistence type="predicted"/>
<name>A0A3A1TUE5_9MICO</name>
<sequence length="81" mass="9249">MRESLAMWTDQVILSKGSFRIERRARMSLDRRLKMLANSAVHAWVEGQALADDEVVVRGARHEVGWHGRGAPRRLGEPDVR</sequence>
<dbReference type="Proteomes" id="UP000265742">
    <property type="component" value="Unassembled WGS sequence"/>
</dbReference>
<protein>
    <submittedName>
        <fullName evidence="1">Uncharacterized protein</fullName>
    </submittedName>
</protein>